<dbReference type="AlphaFoldDB" id="A0A9W6P5P0"/>
<evidence type="ECO:0000256" key="1">
    <source>
        <dbReference type="SAM" id="MobiDB-lite"/>
    </source>
</evidence>
<evidence type="ECO:0000313" key="4">
    <source>
        <dbReference type="Proteomes" id="UP001165092"/>
    </source>
</evidence>
<organism evidence="3 4">
    <name type="scientific">Nocardiopsis ansamitocini</name>
    <dbReference type="NCBI Taxonomy" id="1670832"/>
    <lineage>
        <taxon>Bacteria</taxon>
        <taxon>Bacillati</taxon>
        <taxon>Actinomycetota</taxon>
        <taxon>Actinomycetes</taxon>
        <taxon>Streptosporangiales</taxon>
        <taxon>Nocardiopsidaceae</taxon>
        <taxon>Nocardiopsis</taxon>
    </lineage>
</organism>
<evidence type="ECO:0000313" key="3">
    <source>
        <dbReference type="EMBL" id="GLU47529.1"/>
    </source>
</evidence>
<dbReference type="EMBL" id="BSQG01000002">
    <property type="protein sequence ID" value="GLU47529.1"/>
    <property type="molecule type" value="Genomic_DNA"/>
</dbReference>
<proteinExistence type="predicted"/>
<feature type="transmembrane region" description="Helical" evidence="2">
    <location>
        <begin position="29"/>
        <end position="46"/>
    </location>
</feature>
<accession>A0A9W6P5P0</accession>
<gene>
    <name evidence="3" type="ORF">Nans01_18800</name>
</gene>
<feature type="transmembrane region" description="Helical" evidence="2">
    <location>
        <begin position="97"/>
        <end position="117"/>
    </location>
</feature>
<name>A0A9W6P5P0_9ACTN</name>
<feature type="region of interest" description="Disordered" evidence="1">
    <location>
        <begin position="155"/>
        <end position="183"/>
    </location>
</feature>
<keyword evidence="4" id="KW-1185">Reference proteome</keyword>
<feature type="transmembrane region" description="Helical" evidence="2">
    <location>
        <begin position="58"/>
        <end position="77"/>
    </location>
</feature>
<keyword evidence="2" id="KW-1133">Transmembrane helix</keyword>
<comment type="caution">
    <text evidence="3">The sequence shown here is derived from an EMBL/GenBank/DDBJ whole genome shotgun (WGS) entry which is preliminary data.</text>
</comment>
<keyword evidence="2" id="KW-0472">Membrane</keyword>
<evidence type="ECO:0000256" key="2">
    <source>
        <dbReference type="SAM" id="Phobius"/>
    </source>
</evidence>
<protein>
    <submittedName>
        <fullName evidence="3">Uncharacterized protein</fullName>
    </submittedName>
</protein>
<sequence length="183" mass="19484">MWLARTASLAAACGGLGWAGHITAGQGDTTLTSLPAATLFSGILLARFTRREWGFGEIFAVLATAQIGLHLLFQLGAPTTVVTTPEHGTHLVGTVVGYSPGMLVGHLWAALLTAALLSHGEAALWTLFDILTSTLPTLYRPWALHLHRPTGRFRPPSHDRVLNDAPPAHHPRGPPRVQSCATP</sequence>
<keyword evidence="2" id="KW-0812">Transmembrane</keyword>
<dbReference type="Proteomes" id="UP001165092">
    <property type="component" value="Unassembled WGS sequence"/>
</dbReference>
<reference evidence="3" key="1">
    <citation type="submission" date="2023-02" db="EMBL/GenBank/DDBJ databases">
        <title>Nocardiopsis ansamitocini NBRC 112285.</title>
        <authorList>
            <person name="Ichikawa N."/>
            <person name="Sato H."/>
            <person name="Tonouchi N."/>
        </authorList>
    </citation>
    <scope>NUCLEOTIDE SEQUENCE</scope>
    <source>
        <strain evidence="3">NBRC 112285</strain>
    </source>
</reference>